<accession>A0A0F8YKM7</accession>
<proteinExistence type="predicted"/>
<sequence>STPATDSDRTNRSVPASALSSAVNDAGLARLPRLRPEPSATAN</sequence>
<dbReference type="AlphaFoldDB" id="A0A0F8YKM7"/>
<organism evidence="2">
    <name type="scientific">marine sediment metagenome</name>
    <dbReference type="NCBI Taxonomy" id="412755"/>
    <lineage>
        <taxon>unclassified sequences</taxon>
        <taxon>metagenomes</taxon>
        <taxon>ecological metagenomes</taxon>
    </lineage>
</organism>
<feature type="region of interest" description="Disordered" evidence="1">
    <location>
        <begin position="1"/>
        <end position="43"/>
    </location>
</feature>
<evidence type="ECO:0000256" key="1">
    <source>
        <dbReference type="SAM" id="MobiDB-lite"/>
    </source>
</evidence>
<gene>
    <name evidence="2" type="ORF">LCGC14_3142990</name>
</gene>
<evidence type="ECO:0000313" key="2">
    <source>
        <dbReference type="EMBL" id="KKK48651.1"/>
    </source>
</evidence>
<feature type="compositionally biased region" description="Polar residues" evidence="1">
    <location>
        <begin position="12"/>
        <end position="23"/>
    </location>
</feature>
<protein>
    <submittedName>
        <fullName evidence="2">Uncharacterized protein</fullName>
    </submittedName>
</protein>
<reference evidence="2" key="1">
    <citation type="journal article" date="2015" name="Nature">
        <title>Complex archaea that bridge the gap between prokaryotes and eukaryotes.</title>
        <authorList>
            <person name="Spang A."/>
            <person name="Saw J.H."/>
            <person name="Jorgensen S.L."/>
            <person name="Zaremba-Niedzwiedzka K."/>
            <person name="Martijn J."/>
            <person name="Lind A.E."/>
            <person name="van Eijk R."/>
            <person name="Schleper C."/>
            <person name="Guy L."/>
            <person name="Ettema T.J."/>
        </authorList>
    </citation>
    <scope>NUCLEOTIDE SEQUENCE</scope>
</reference>
<comment type="caution">
    <text evidence="2">The sequence shown here is derived from an EMBL/GenBank/DDBJ whole genome shotgun (WGS) entry which is preliminary data.</text>
</comment>
<feature type="compositionally biased region" description="Basic and acidic residues" evidence="1">
    <location>
        <begin position="1"/>
        <end position="11"/>
    </location>
</feature>
<dbReference type="EMBL" id="LAZR01068958">
    <property type="protein sequence ID" value="KKK48651.1"/>
    <property type="molecule type" value="Genomic_DNA"/>
</dbReference>
<name>A0A0F8YKM7_9ZZZZ</name>
<feature type="non-terminal residue" evidence="2">
    <location>
        <position position="1"/>
    </location>
</feature>